<dbReference type="Gene3D" id="3.40.50.1820">
    <property type="entry name" value="alpha/beta hydrolase"/>
    <property type="match status" value="2"/>
</dbReference>
<reference evidence="2" key="1">
    <citation type="journal article" date="2015" name="Nat. Plants">
        <title>Genome expansion of Arabis alpina linked with retrotransposition and reduced symmetric DNA methylation.</title>
        <authorList>
            <person name="Willing E.M."/>
            <person name="Rawat V."/>
            <person name="Mandakova T."/>
            <person name="Maumus F."/>
            <person name="James G.V."/>
            <person name="Nordstroem K.J."/>
            <person name="Becker C."/>
            <person name="Warthmann N."/>
            <person name="Chica C."/>
            <person name="Szarzynska B."/>
            <person name="Zytnicki M."/>
            <person name="Albani M.C."/>
            <person name="Kiefer C."/>
            <person name="Bergonzi S."/>
            <person name="Castaings L."/>
            <person name="Mateos J.L."/>
            <person name="Berns M.C."/>
            <person name="Bujdoso N."/>
            <person name="Piofczyk T."/>
            <person name="de Lorenzo L."/>
            <person name="Barrero-Sicilia C."/>
            <person name="Mateos I."/>
            <person name="Piednoel M."/>
            <person name="Hagmann J."/>
            <person name="Chen-Min-Tao R."/>
            <person name="Iglesias-Fernandez R."/>
            <person name="Schuster S.C."/>
            <person name="Alonso-Blanco C."/>
            <person name="Roudier F."/>
            <person name="Carbonero P."/>
            <person name="Paz-Ares J."/>
            <person name="Davis S.J."/>
            <person name="Pecinka A."/>
            <person name="Quesneville H."/>
            <person name="Colot V."/>
            <person name="Lysak M.A."/>
            <person name="Weigel D."/>
            <person name="Coupland G."/>
            <person name="Schneeberger K."/>
        </authorList>
    </citation>
    <scope>NUCLEOTIDE SEQUENCE [LARGE SCALE GENOMIC DNA]</scope>
    <source>
        <strain evidence="2">cv. Pajares</strain>
    </source>
</reference>
<gene>
    <name evidence="1" type="ordered locus">AALP_Aa1g086100</name>
</gene>
<proteinExistence type="predicted"/>
<dbReference type="PANTHER" id="PTHR45763">
    <property type="entry name" value="HYDROLASE, ALPHA/BETA FOLD FAMILY PROTEIN, EXPRESSED-RELATED"/>
    <property type="match status" value="1"/>
</dbReference>
<protein>
    <recommendedName>
        <fullName evidence="3">AB hydrolase-1 domain-containing protein</fullName>
    </recommendedName>
</protein>
<sequence>MFLQDFVTVMGDSSANSKRVMLQDGRFLAYREIGVPKEEAKYKIILVHGFGSSKSTSFSASKDLIEELGVYFLLYDRSGYGESDSNTKHSLKSEVDDIADLADQLSGVVFISPTVNYQWPSLPEELIKKDYRRFLIKWTLVFYFNSHDMEVLKRPTGFPMATSSKDKLRDNIVYDTLRDDLAACFEQWDFEPADISITEESFVHIWHGNKDLVIPVQLQRCILEKQPLINYHEVPNGGHMIKDDSNICDAVLRALLHRG</sequence>
<name>A0A087HLZ6_ARAAL</name>
<keyword evidence="2" id="KW-1185">Reference proteome</keyword>
<dbReference type="OrthoDB" id="294702at2759"/>
<dbReference type="SUPFAM" id="SSF53474">
    <property type="entry name" value="alpha/beta-Hydrolases"/>
    <property type="match status" value="1"/>
</dbReference>
<evidence type="ECO:0000313" key="2">
    <source>
        <dbReference type="Proteomes" id="UP000029120"/>
    </source>
</evidence>
<dbReference type="Gramene" id="KFK43148">
    <property type="protein sequence ID" value="KFK43148"/>
    <property type="gene ID" value="AALP_AA1G086100"/>
</dbReference>
<dbReference type="PANTHER" id="PTHR45763:SF45">
    <property type="entry name" value="ALPHA_BETA-HYDROLASES SUPERFAMILY PROTEIN"/>
    <property type="match status" value="1"/>
</dbReference>
<dbReference type="Proteomes" id="UP000029120">
    <property type="component" value="Chromosome 1"/>
</dbReference>
<dbReference type="EMBL" id="CM002869">
    <property type="protein sequence ID" value="KFK43148.1"/>
    <property type="molecule type" value="Genomic_DNA"/>
</dbReference>
<evidence type="ECO:0008006" key="3">
    <source>
        <dbReference type="Google" id="ProtNLM"/>
    </source>
</evidence>
<accession>A0A087HLZ6</accession>
<dbReference type="AlphaFoldDB" id="A0A087HLZ6"/>
<evidence type="ECO:0000313" key="1">
    <source>
        <dbReference type="EMBL" id="KFK43148.1"/>
    </source>
</evidence>
<organism evidence="1 2">
    <name type="scientific">Arabis alpina</name>
    <name type="common">Alpine rock-cress</name>
    <dbReference type="NCBI Taxonomy" id="50452"/>
    <lineage>
        <taxon>Eukaryota</taxon>
        <taxon>Viridiplantae</taxon>
        <taxon>Streptophyta</taxon>
        <taxon>Embryophyta</taxon>
        <taxon>Tracheophyta</taxon>
        <taxon>Spermatophyta</taxon>
        <taxon>Magnoliopsida</taxon>
        <taxon>eudicotyledons</taxon>
        <taxon>Gunneridae</taxon>
        <taxon>Pentapetalae</taxon>
        <taxon>rosids</taxon>
        <taxon>malvids</taxon>
        <taxon>Brassicales</taxon>
        <taxon>Brassicaceae</taxon>
        <taxon>Arabideae</taxon>
        <taxon>Arabis</taxon>
    </lineage>
</organism>
<dbReference type="OMA" id="CEDRFIN"/>
<dbReference type="eggNOG" id="ENOG502QWNC">
    <property type="taxonomic scope" value="Eukaryota"/>
</dbReference>
<dbReference type="InterPro" id="IPR029058">
    <property type="entry name" value="AB_hydrolase_fold"/>
</dbReference>